<reference evidence="2" key="1">
    <citation type="journal article" date="2019" name="Int. J. Syst. Evol. Microbiol.">
        <title>The Global Catalogue of Microorganisms (GCM) 10K type strain sequencing project: providing services to taxonomists for standard genome sequencing and annotation.</title>
        <authorList>
            <consortium name="The Broad Institute Genomics Platform"/>
            <consortium name="The Broad Institute Genome Sequencing Center for Infectious Disease"/>
            <person name="Wu L."/>
            <person name="Ma J."/>
        </authorList>
    </citation>
    <scope>NUCLEOTIDE SEQUENCE [LARGE SCALE GENOMIC DNA]</scope>
    <source>
        <strain evidence="2">JCM 18410</strain>
    </source>
</reference>
<name>A0ABP9KHW9_9ACTN</name>
<dbReference type="EMBL" id="BAABKC010000044">
    <property type="protein sequence ID" value="GAA5057248.1"/>
    <property type="molecule type" value="Genomic_DNA"/>
</dbReference>
<comment type="caution">
    <text evidence="1">The sequence shown here is derived from an EMBL/GenBank/DDBJ whole genome shotgun (WGS) entry which is preliminary data.</text>
</comment>
<gene>
    <name evidence="1" type="ORF">GCM10023336_30890</name>
</gene>
<evidence type="ECO:0000313" key="2">
    <source>
        <dbReference type="Proteomes" id="UP001500124"/>
    </source>
</evidence>
<accession>A0ABP9KHW9</accession>
<dbReference type="RefSeq" id="WP_345668832.1">
    <property type="nucleotide sequence ID" value="NZ_BAABKC010000044.1"/>
</dbReference>
<evidence type="ECO:0000313" key="1">
    <source>
        <dbReference type="EMBL" id="GAA5057248.1"/>
    </source>
</evidence>
<keyword evidence="2" id="KW-1185">Reference proteome</keyword>
<protein>
    <submittedName>
        <fullName evidence="1">Uncharacterized protein</fullName>
    </submittedName>
</protein>
<proteinExistence type="predicted"/>
<organism evidence="1 2">
    <name type="scientific">Streptomyces similanensis</name>
    <dbReference type="NCBI Taxonomy" id="1274988"/>
    <lineage>
        <taxon>Bacteria</taxon>
        <taxon>Bacillati</taxon>
        <taxon>Actinomycetota</taxon>
        <taxon>Actinomycetes</taxon>
        <taxon>Kitasatosporales</taxon>
        <taxon>Streptomycetaceae</taxon>
        <taxon>Streptomyces</taxon>
    </lineage>
</organism>
<dbReference type="Proteomes" id="UP001500124">
    <property type="component" value="Unassembled WGS sequence"/>
</dbReference>
<sequence>MTAYTPLGGIPYPEPADPANLPAHLQTLAETVDARTILRYATAAARDTAITTPVAGMVAWLVSPGQLTHYNGSVWAPVAAVPVFLYNNDAGTTTSLTPVETLSGATGDPLVAAFTAPPTGKVIVTVGAWINNSAAASGFMGATVKKADNSVFLASSIDRACTVYGTDRVATTSQFVVTGLISGTAYSATPTYWSSVPNTVSYDNRFIRVDPVL</sequence>